<comment type="cofactor">
    <cofactor evidence="1">
        <name>Zn(2+)</name>
        <dbReference type="ChEBI" id="CHEBI:29105"/>
    </cofactor>
</comment>
<keyword evidence="3" id="KW-0479">Metal-binding</keyword>
<dbReference type="CDD" id="cd08662">
    <property type="entry name" value="M13"/>
    <property type="match status" value="1"/>
</dbReference>
<dbReference type="InterPro" id="IPR024079">
    <property type="entry name" value="MetalloPept_cat_dom_sf"/>
</dbReference>
<keyword evidence="11" id="KW-1185">Reference proteome</keyword>
<dbReference type="Pfam" id="PF01431">
    <property type="entry name" value="Peptidase_M13"/>
    <property type="match status" value="1"/>
</dbReference>
<dbReference type="InterPro" id="IPR000718">
    <property type="entry name" value="Peptidase_M13"/>
</dbReference>
<keyword evidence="7" id="KW-0472">Membrane</keyword>
<gene>
    <name evidence="10" type="ORF">DPMN_128495</name>
</gene>
<dbReference type="Gene3D" id="3.40.390.10">
    <property type="entry name" value="Collagenase (Catalytic Domain)"/>
    <property type="match status" value="1"/>
</dbReference>
<keyword evidence="7" id="KW-1133">Transmembrane helix</keyword>
<evidence type="ECO:0000256" key="2">
    <source>
        <dbReference type="ARBA" id="ARBA00022670"/>
    </source>
</evidence>
<evidence type="ECO:0000256" key="5">
    <source>
        <dbReference type="ARBA" id="ARBA00022833"/>
    </source>
</evidence>
<dbReference type="AlphaFoldDB" id="A0A9D4H412"/>
<feature type="domain" description="Peptidase M13 N-terminal" evidence="9">
    <location>
        <begin position="132"/>
        <end position="521"/>
    </location>
</feature>
<evidence type="ECO:0000256" key="6">
    <source>
        <dbReference type="ARBA" id="ARBA00023049"/>
    </source>
</evidence>
<dbReference type="EMBL" id="JAIWYP010000005">
    <property type="protein sequence ID" value="KAH3826586.1"/>
    <property type="molecule type" value="Genomic_DNA"/>
</dbReference>
<evidence type="ECO:0000313" key="11">
    <source>
        <dbReference type="Proteomes" id="UP000828390"/>
    </source>
</evidence>
<evidence type="ECO:0000259" key="9">
    <source>
        <dbReference type="Pfam" id="PF05649"/>
    </source>
</evidence>
<name>A0A9D4H412_DREPO</name>
<dbReference type="PROSITE" id="PS51885">
    <property type="entry name" value="NEPRILYSIN"/>
    <property type="match status" value="1"/>
</dbReference>
<dbReference type="InterPro" id="IPR008753">
    <property type="entry name" value="Peptidase_M13_N"/>
</dbReference>
<evidence type="ECO:0000259" key="8">
    <source>
        <dbReference type="Pfam" id="PF01431"/>
    </source>
</evidence>
<protein>
    <recommendedName>
        <fullName evidence="12">Neprilysin</fullName>
    </recommendedName>
</protein>
<evidence type="ECO:0000256" key="1">
    <source>
        <dbReference type="ARBA" id="ARBA00001947"/>
    </source>
</evidence>
<dbReference type="GO" id="GO:0005886">
    <property type="term" value="C:plasma membrane"/>
    <property type="evidence" value="ECO:0007669"/>
    <property type="project" value="TreeGrafter"/>
</dbReference>
<keyword evidence="2" id="KW-0645">Protease</keyword>
<dbReference type="GO" id="GO:0046872">
    <property type="term" value="F:metal ion binding"/>
    <property type="evidence" value="ECO:0007669"/>
    <property type="project" value="UniProtKB-KW"/>
</dbReference>
<dbReference type="PRINTS" id="PR00786">
    <property type="entry name" value="NEPRILYSIN"/>
</dbReference>
<evidence type="ECO:0000256" key="4">
    <source>
        <dbReference type="ARBA" id="ARBA00022801"/>
    </source>
</evidence>
<reference evidence="10" key="2">
    <citation type="submission" date="2020-11" db="EMBL/GenBank/DDBJ databases">
        <authorList>
            <person name="McCartney M.A."/>
            <person name="Auch B."/>
            <person name="Kono T."/>
            <person name="Mallez S."/>
            <person name="Becker A."/>
            <person name="Gohl D.M."/>
            <person name="Silverstein K.A.T."/>
            <person name="Koren S."/>
            <person name="Bechman K.B."/>
            <person name="Herman A."/>
            <person name="Abrahante J.E."/>
            <person name="Garbe J."/>
        </authorList>
    </citation>
    <scope>NUCLEOTIDE SEQUENCE</scope>
    <source>
        <strain evidence="10">Duluth1</strain>
        <tissue evidence="10">Whole animal</tissue>
    </source>
</reference>
<evidence type="ECO:0000313" key="10">
    <source>
        <dbReference type="EMBL" id="KAH3826586.1"/>
    </source>
</evidence>
<feature type="transmembrane region" description="Helical" evidence="7">
    <location>
        <begin position="55"/>
        <end position="77"/>
    </location>
</feature>
<dbReference type="Proteomes" id="UP000828390">
    <property type="component" value="Unassembled WGS sequence"/>
</dbReference>
<evidence type="ECO:0008006" key="12">
    <source>
        <dbReference type="Google" id="ProtNLM"/>
    </source>
</evidence>
<keyword evidence="7" id="KW-0812">Transmembrane</keyword>
<feature type="domain" description="Peptidase M13 C-terminal" evidence="8">
    <location>
        <begin position="580"/>
        <end position="787"/>
    </location>
</feature>
<comment type="caution">
    <text evidence="10">The sequence shown here is derived from an EMBL/GenBank/DDBJ whole genome shotgun (WGS) entry which is preliminary data.</text>
</comment>
<dbReference type="Pfam" id="PF05649">
    <property type="entry name" value="Peptidase_M13_N"/>
    <property type="match status" value="1"/>
</dbReference>
<dbReference type="GO" id="GO:0016485">
    <property type="term" value="P:protein processing"/>
    <property type="evidence" value="ECO:0007669"/>
    <property type="project" value="TreeGrafter"/>
</dbReference>
<reference evidence="10" key="1">
    <citation type="journal article" date="2019" name="bioRxiv">
        <title>The Genome of the Zebra Mussel, Dreissena polymorpha: A Resource for Invasive Species Research.</title>
        <authorList>
            <person name="McCartney M.A."/>
            <person name="Auch B."/>
            <person name="Kono T."/>
            <person name="Mallez S."/>
            <person name="Zhang Y."/>
            <person name="Obille A."/>
            <person name="Becker A."/>
            <person name="Abrahante J.E."/>
            <person name="Garbe J."/>
            <person name="Badalamenti J.P."/>
            <person name="Herman A."/>
            <person name="Mangelson H."/>
            <person name="Liachko I."/>
            <person name="Sullivan S."/>
            <person name="Sone E.D."/>
            <person name="Koren S."/>
            <person name="Silverstein K.A.T."/>
            <person name="Beckman K.B."/>
            <person name="Gohl D.M."/>
        </authorList>
    </citation>
    <scope>NUCLEOTIDE SEQUENCE</scope>
    <source>
        <strain evidence="10">Duluth1</strain>
        <tissue evidence="10">Whole animal</tissue>
    </source>
</reference>
<dbReference type="InterPro" id="IPR042089">
    <property type="entry name" value="Peptidase_M13_dom_2"/>
</dbReference>
<dbReference type="InterPro" id="IPR018497">
    <property type="entry name" value="Peptidase_M13_C"/>
</dbReference>
<dbReference type="Gene3D" id="1.10.1380.10">
    <property type="entry name" value="Neutral endopeptidase , domain2"/>
    <property type="match status" value="1"/>
</dbReference>
<evidence type="ECO:0000256" key="3">
    <source>
        <dbReference type="ARBA" id="ARBA00022723"/>
    </source>
</evidence>
<sequence>MGKASRVIQGNVESEKEAMNGNSKHYMLANGETVITFEPNSHQGRPCCGRTTLEIVLLFIALIFIGISAALVIVLVMRPNIETIKTITITEYPPASNSVRQDDKKTETLCLTQDCVKAAVRLMEAMNDSIDPCENFFDYACGSWNRMNEIPEDRSSYDTFSKLRDNLDMQLKELLEEPELPGESEGTVKAKRLYASCINEAMIDQRDLGPAIALINDLGGWPVTMGTNWRNEDFDLIGLLAKLRLYNNKLLIDQWVGPDDKNSDIYVIQLDQAELGMSSRDYYMSGRDDPHIVAYEQFAVDTAILFGANASRAKAEMADVIDFEIRLANITVPQGELRDSEALYNKMTIAELQKMIPHFNWVRYLTEIFARAEVSINVTDHVVVLAPVFFSNLTQLLSITENRTLANYLIWRIMKNRVDNLPKKYRELQVEYIKIIMGYSSETSRWRDCVTYVNNNLGNAVGRLFISRHFDENAKKNALEMIKDIRRAIEELLSEVPWMDQRTKKLAKEKADVMQEKIGFPGYILNDTFLDNEYKNIHFHTDTYFENILNNVRGIALSNLQMYNKPVDKTLWSAFPAIVNAFYSATMNQMTLPAGILQPPFYNKGYPKSLNYGGIGMVIGHEITHGFDDRGRQYDKNGNLQQWWDDHVIAAFKAQAKCIIEQYGNFTVEKIGLQLNSVQSQGEDIADNGGLTAAFRAYRMWKAEHGGSEPDLPGLTHLSNDQLFFLNFAQVWCGNTRPEALRNRILTGVHNPGRYRVIGTLQNSLEFRKAFQCPTGSYMAPSKRCSIW</sequence>
<dbReference type="PANTHER" id="PTHR11733:SF133">
    <property type="entry name" value="PHOSPHATE-REGULATING NEUTRAL ENDOPEPTIDASE PHEX"/>
    <property type="match status" value="1"/>
</dbReference>
<dbReference type="GO" id="GO:0004222">
    <property type="term" value="F:metalloendopeptidase activity"/>
    <property type="evidence" value="ECO:0007669"/>
    <property type="project" value="InterPro"/>
</dbReference>
<accession>A0A9D4H412</accession>
<dbReference type="PANTHER" id="PTHR11733">
    <property type="entry name" value="ZINC METALLOPROTEASE FAMILY M13 NEPRILYSIN-RELATED"/>
    <property type="match status" value="1"/>
</dbReference>
<dbReference type="SUPFAM" id="SSF55486">
    <property type="entry name" value="Metalloproteases ('zincins'), catalytic domain"/>
    <property type="match status" value="1"/>
</dbReference>
<proteinExistence type="predicted"/>
<evidence type="ECO:0000256" key="7">
    <source>
        <dbReference type="SAM" id="Phobius"/>
    </source>
</evidence>
<organism evidence="10 11">
    <name type="scientific">Dreissena polymorpha</name>
    <name type="common">Zebra mussel</name>
    <name type="synonym">Mytilus polymorpha</name>
    <dbReference type="NCBI Taxonomy" id="45954"/>
    <lineage>
        <taxon>Eukaryota</taxon>
        <taxon>Metazoa</taxon>
        <taxon>Spiralia</taxon>
        <taxon>Lophotrochozoa</taxon>
        <taxon>Mollusca</taxon>
        <taxon>Bivalvia</taxon>
        <taxon>Autobranchia</taxon>
        <taxon>Heteroconchia</taxon>
        <taxon>Euheterodonta</taxon>
        <taxon>Imparidentia</taxon>
        <taxon>Neoheterodontei</taxon>
        <taxon>Myida</taxon>
        <taxon>Dreissenoidea</taxon>
        <taxon>Dreissenidae</taxon>
        <taxon>Dreissena</taxon>
    </lineage>
</organism>
<keyword evidence="6" id="KW-0482">Metalloprotease</keyword>
<keyword evidence="5" id="KW-0862">Zinc</keyword>
<keyword evidence="4" id="KW-0378">Hydrolase</keyword>